<dbReference type="RefSeq" id="WP_270072126.1">
    <property type="nucleotide sequence ID" value="NZ_JAJAQC010000015.1"/>
</dbReference>
<dbReference type="EMBL" id="JAJAQC010000015">
    <property type="protein sequence ID" value="MDA0564854.1"/>
    <property type="molecule type" value="Genomic_DNA"/>
</dbReference>
<sequence length="207" mass="22534">MSTSMPYAGPLNIWPSDVTPIMQRDVGHLLVWTEATEKVEAVEPGHVPGAEAMILAGADDLERMAEQAAEEGEGFTDTYAAATLRDMAEGLLAEWPAVKALTACVLDLRTDMARRFFYLAGAPSYREHPREHYLTDVYRCSDRPDVTVSVTTSAFMHSTPARIHLSRTDTGRELARFDIRLSGSRPGLAAYAIAGAVEAAVAALPQR</sequence>
<protein>
    <submittedName>
        <fullName evidence="1">Uncharacterized protein</fullName>
    </submittedName>
</protein>
<dbReference type="Proteomes" id="UP001140076">
    <property type="component" value="Unassembled WGS sequence"/>
</dbReference>
<evidence type="ECO:0000313" key="1">
    <source>
        <dbReference type="EMBL" id="MDA0564854.1"/>
    </source>
</evidence>
<accession>A0A9X3SH49</accession>
<organism evidence="1 2">
    <name type="scientific">Streptomonospora mangrovi</name>
    <dbReference type="NCBI Taxonomy" id="2883123"/>
    <lineage>
        <taxon>Bacteria</taxon>
        <taxon>Bacillati</taxon>
        <taxon>Actinomycetota</taxon>
        <taxon>Actinomycetes</taxon>
        <taxon>Streptosporangiales</taxon>
        <taxon>Nocardiopsidaceae</taxon>
        <taxon>Streptomonospora</taxon>
    </lineage>
</organism>
<keyword evidence="2" id="KW-1185">Reference proteome</keyword>
<gene>
    <name evidence="1" type="ORF">LG943_11040</name>
</gene>
<evidence type="ECO:0000313" key="2">
    <source>
        <dbReference type="Proteomes" id="UP001140076"/>
    </source>
</evidence>
<proteinExistence type="predicted"/>
<name>A0A9X3SH49_9ACTN</name>
<reference evidence="1" key="1">
    <citation type="submission" date="2021-10" db="EMBL/GenBank/DDBJ databases">
        <title>Streptomonospora sp. nov., isolated from mangrove soil.</title>
        <authorList>
            <person name="Chen X."/>
            <person name="Ge X."/>
            <person name="Liu W."/>
        </authorList>
    </citation>
    <scope>NUCLEOTIDE SEQUENCE</scope>
    <source>
        <strain evidence="1">S1-112</strain>
    </source>
</reference>
<comment type="caution">
    <text evidence="1">The sequence shown here is derived from an EMBL/GenBank/DDBJ whole genome shotgun (WGS) entry which is preliminary data.</text>
</comment>
<dbReference type="AlphaFoldDB" id="A0A9X3SH49"/>